<organism evidence="1">
    <name type="scientific">marine metagenome</name>
    <dbReference type="NCBI Taxonomy" id="408172"/>
    <lineage>
        <taxon>unclassified sequences</taxon>
        <taxon>metagenomes</taxon>
        <taxon>ecological metagenomes</taxon>
    </lineage>
</organism>
<gene>
    <name evidence="1" type="ORF">METZ01_LOCUS380229</name>
</gene>
<dbReference type="AlphaFoldDB" id="A0A382U0D5"/>
<accession>A0A382U0D5</accession>
<sequence>MQVLLTGFGALHSTWLPGAGKVDW</sequence>
<dbReference type="EMBL" id="UINC01140307">
    <property type="protein sequence ID" value="SVD27375.1"/>
    <property type="molecule type" value="Genomic_DNA"/>
</dbReference>
<feature type="non-terminal residue" evidence="1">
    <location>
        <position position="24"/>
    </location>
</feature>
<protein>
    <submittedName>
        <fullName evidence="1">Uncharacterized protein</fullName>
    </submittedName>
</protein>
<name>A0A382U0D5_9ZZZZ</name>
<reference evidence="1" key="1">
    <citation type="submission" date="2018-05" db="EMBL/GenBank/DDBJ databases">
        <authorList>
            <person name="Lanie J.A."/>
            <person name="Ng W.-L."/>
            <person name="Kazmierczak K.M."/>
            <person name="Andrzejewski T.M."/>
            <person name="Davidsen T.M."/>
            <person name="Wayne K.J."/>
            <person name="Tettelin H."/>
            <person name="Glass J.I."/>
            <person name="Rusch D."/>
            <person name="Podicherti R."/>
            <person name="Tsui H.-C.T."/>
            <person name="Winkler M.E."/>
        </authorList>
    </citation>
    <scope>NUCLEOTIDE SEQUENCE</scope>
</reference>
<evidence type="ECO:0000313" key="1">
    <source>
        <dbReference type="EMBL" id="SVD27375.1"/>
    </source>
</evidence>
<proteinExistence type="predicted"/>